<reference evidence="3 4" key="1">
    <citation type="submission" date="2016-10" db="EMBL/GenBank/DDBJ databases">
        <authorList>
            <person name="de Groot N.N."/>
        </authorList>
    </citation>
    <scope>NUCLEOTIDE SEQUENCE [LARGE SCALE GENOMIC DNA]</scope>
    <source>
        <strain evidence="3 4">DSM 23142</strain>
    </source>
</reference>
<dbReference type="STRING" id="370764.SAMN04489810_3318"/>
<organism evidence="3 4">
    <name type="scientific">Microbacterium pygmaeum</name>
    <dbReference type="NCBI Taxonomy" id="370764"/>
    <lineage>
        <taxon>Bacteria</taxon>
        <taxon>Bacillati</taxon>
        <taxon>Actinomycetota</taxon>
        <taxon>Actinomycetes</taxon>
        <taxon>Micrococcales</taxon>
        <taxon>Microbacteriaceae</taxon>
        <taxon>Microbacterium</taxon>
    </lineage>
</organism>
<dbReference type="Pfam" id="PF08327">
    <property type="entry name" value="AHSA1"/>
    <property type="match status" value="1"/>
</dbReference>
<dbReference type="Proteomes" id="UP000199009">
    <property type="component" value="Chromosome I"/>
</dbReference>
<protein>
    <submittedName>
        <fullName evidence="3">Uncharacterized conserved protein YndB, AHSA1/START domain</fullName>
    </submittedName>
</protein>
<dbReference type="AlphaFoldDB" id="A0A1G8DDB9"/>
<evidence type="ECO:0000259" key="2">
    <source>
        <dbReference type="Pfam" id="PF08327"/>
    </source>
</evidence>
<proteinExistence type="inferred from homology"/>
<evidence type="ECO:0000256" key="1">
    <source>
        <dbReference type="ARBA" id="ARBA00006817"/>
    </source>
</evidence>
<evidence type="ECO:0000313" key="3">
    <source>
        <dbReference type="EMBL" id="SDH55675.1"/>
    </source>
</evidence>
<dbReference type="OrthoDB" id="5185819at2"/>
<dbReference type="Gene3D" id="3.30.530.20">
    <property type="match status" value="1"/>
</dbReference>
<dbReference type="EMBL" id="LT629692">
    <property type="protein sequence ID" value="SDH55675.1"/>
    <property type="molecule type" value="Genomic_DNA"/>
</dbReference>
<sequence>MSNEVHITTEPGTPFIDIVREFDAPVERVYAAHSDPELYAQWVGPRGYETDVVEHDMRTGGSYRFVQRDPAHPERGEFAFHGVFHSVRENEYSVQTFEFEGWPDVVSLDTYRFQSLPDGRSRLSTHSIFPSVEARDGMVDSGMSTGVVEGYERIDELLEREA</sequence>
<gene>
    <name evidence="3" type="ORF">SAMN04489810_3318</name>
</gene>
<dbReference type="InterPro" id="IPR023393">
    <property type="entry name" value="START-like_dom_sf"/>
</dbReference>
<evidence type="ECO:0000313" key="4">
    <source>
        <dbReference type="Proteomes" id="UP000199009"/>
    </source>
</evidence>
<feature type="domain" description="Activator of Hsp90 ATPase homologue 1/2-like C-terminal" evidence="2">
    <location>
        <begin position="23"/>
        <end position="159"/>
    </location>
</feature>
<dbReference type="RefSeq" id="WP_091492507.1">
    <property type="nucleotide sequence ID" value="NZ_LT629692.1"/>
</dbReference>
<comment type="similarity">
    <text evidence="1">Belongs to the AHA1 family.</text>
</comment>
<dbReference type="CDD" id="cd07826">
    <property type="entry name" value="SRPBCC_CalC_Aha1-like_9"/>
    <property type="match status" value="1"/>
</dbReference>
<dbReference type="SUPFAM" id="SSF55961">
    <property type="entry name" value="Bet v1-like"/>
    <property type="match status" value="1"/>
</dbReference>
<keyword evidence="4" id="KW-1185">Reference proteome</keyword>
<name>A0A1G8DDB9_9MICO</name>
<accession>A0A1G8DDB9</accession>
<dbReference type="InterPro" id="IPR013538">
    <property type="entry name" value="ASHA1/2-like_C"/>
</dbReference>